<evidence type="ECO:0000256" key="2">
    <source>
        <dbReference type="ARBA" id="ARBA00022692"/>
    </source>
</evidence>
<accession>L0PDY4</accession>
<dbReference type="CDD" id="cd07308">
    <property type="entry name" value="lectin_leg-like"/>
    <property type="match status" value="1"/>
</dbReference>
<reference evidence="8 9" key="1">
    <citation type="journal article" date="2012" name="MBio">
        <title>De novo assembly of the Pneumocystis jirovecii genome from a single bronchoalveolar lavage fluid specimen from a patient.</title>
        <authorList>
            <person name="Cisse O.H."/>
            <person name="Pagni M."/>
            <person name="Hauser P.M."/>
        </authorList>
    </citation>
    <scope>NUCLEOTIDE SEQUENCE [LARGE SCALE GENOMIC DNA]</scope>
    <source>
        <strain evidence="8 9">SE8</strain>
    </source>
</reference>
<gene>
    <name evidence="8" type="ORF">PNEJI1_001073</name>
</gene>
<dbReference type="EMBL" id="CAKM01000259">
    <property type="protein sequence ID" value="CCJ30621.1"/>
    <property type="molecule type" value="Genomic_DNA"/>
</dbReference>
<dbReference type="Gene3D" id="2.60.120.200">
    <property type="match status" value="1"/>
</dbReference>
<protein>
    <recommendedName>
        <fullName evidence="7">L-type lectin-like domain-containing protein</fullName>
    </recommendedName>
</protein>
<evidence type="ECO:0000256" key="4">
    <source>
        <dbReference type="ARBA" id="ARBA00022989"/>
    </source>
</evidence>
<evidence type="ECO:0000256" key="1">
    <source>
        <dbReference type="ARBA" id="ARBA00004479"/>
    </source>
</evidence>
<feature type="chain" id="PRO_5013084934" description="L-type lectin-like domain-containing protein" evidence="6">
    <location>
        <begin position="16"/>
        <end position="360"/>
    </location>
</feature>
<keyword evidence="5" id="KW-0472">Membrane</keyword>
<dbReference type="InterPro" id="IPR051136">
    <property type="entry name" value="Intracellular_Lectin-GPT"/>
</dbReference>
<dbReference type="GO" id="GO:0005537">
    <property type="term" value="F:D-mannose binding"/>
    <property type="evidence" value="ECO:0007669"/>
    <property type="project" value="TreeGrafter"/>
</dbReference>
<evidence type="ECO:0000313" key="8">
    <source>
        <dbReference type="EMBL" id="CCJ30621.1"/>
    </source>
</evidence>
<dbReference type="GO" id="GO:0006888">
    <property type="term" value="P:endoplasmic reticulum to Golgi vesicle-mediated transport"/>
    <property type="evidence" value="ECO:0007669"/>
    <property type="project" value="TreeGrafter"/>
</dbReference>
<dbReference type="GO" id="GO:0005793">
    <property type="term" value="C:endoplasmic reticulum-Golgi intermediate compartment"/>
    <property type="evidence" value="ECO:0007669"/>
    <property type="project" value="TreeGrafter"/>
</dbReference>
<dbReference type="Pfam" id="PF03388">
    <property type="entry name" value="Lectin_leg-like"/>
    <property type="match status" value="1"/>
</dbReference>
<keyword evidence="4" id="KW-1133">Transmembrane helix</keyword>
<dbReference type="Proteomes" id="UP000010422">
    <property type="component" value="Unassembled WGS sequence"/>
</dbReference>
<dbReference type="VEuPathDB" id="FungiDB:PNEJI1_001073"/>
<comment type="caution">
    <text evidence="8">The sequence shown here is derived from an EMBL/GenBank/DDBJ whole genome shotgun (WGS) entry which is preliminary data.</text>
</comment>
<dbReference type="SUPFAM" id="SSF49899">
    <property type="entry name" value="Concanavalin A-like lectins/glucanases"/>
    <property type="match status" value="1"/>
</dbReference>
<keyword evidence="2" id="KW-0812">Transmembrane</keyword>
<dbReference type="InParanoid" id="L0PDY4"/>
<comment type="subcellular location">
    <subcellularLocation>
        <location evidence="1">Membrane</location>
        <topology evidence="1">Single-pass type I membrane protein</topology>
    </subcellularLocation>
</comment>
<keyword evidence="3 6" id="KW-0732">Signal</keyword>
<dbReference type="GO" id="GO:0005789">
    <property type="term" value="C:endoplasmic reticulum membrane"/>
    <property type="evidence" value="ECO:0007669"/>
    <property type="project" value="TreeGrafter"/>
</dbReference>
<dbReference type="PANTHER" id="PTHR12223:SF28">
    <property type="entry name" value="LECTIN, MANNOSE BINDING 1 LIKE"/>
    <property type="match status" value="1"/>
</dbReference>
<dbReference type="PROSITE" id="PS51328">
    <property type="entry name" value="L_LECTIN_LIKE"/>
    <property type="match status" value="1"/>
</dbReference>
<dbReference type="STRING" id="1209962.L0PDY4"/>
<name>L0PDY4_PNEJI</name>
<dbReference type="GO" id="GO:0000139">
    <property type="term" value="C:Golgi membrane"/>
    <property type="evidence" value="ECO:0007669"/>
    <property type="project" value="TreeGrafter"/>
</dbReference>
<evidence type="ECO:0000256" key="6">
    <source>
        <dbReference type="SAM" id="SignalP"/>
    </source>
</evidence>
<feature type="domain" description="L-type lectin-like" evidence="7">
    <location>
        <begin position="10"/>
        <end position="221"/>
    </location>
</feature>
<dbReference type="AlphaFoldDB" id="L0PDY4"/>
<dbReference type="InterPro" id="IPR005052">
    <property type="entry name" value="Lectin_leg"/>
</dbReference>
<proteinExistence type="predicted"/>
<evidence type="ECO:0000256" key="3">
    <source>
        <dbReference type="ARBA" id="ARBA00022729"/>
    </source>
</evidence>
<evidence type="ECO:0000313" key="9">
    <source>
        <dbReference type="Proteomes" id="UP000010422"/>
    </source>
</evidence>
<dbReference type="FunCoup" id="L0PDY4">
    <property type="interactions" value="36"/>
</dbReference>
<sequence length="360" mass="41543">MQFTWILCFLGTAFCYNEIYSFVSPFGKSLLENWDFYGSVEIQQNKIILIPSAFQSKIASIWSKNKNIYEEWSVEISLRLTNLEHENSGLALWYTSEKGKGGIVFGSKDRWDGLGIFLYVGQNKRPSLRGHLNDGSMEYSRFKNPSLQAFGACSIIHQNTSEILTFKLLYSKGAIQVEQKDSICFKTTQINLPPDYYFGISTQSMNDFESFEIYNFQVNEIKNKYSNSEEKTYTHIEKETANIDYNFNLNITKILNDLPTFSHQLLNITNEQLIIKTLLEDINQSLYSLSETIFNLNSKSHNNKKEAIDTLSDEILKLIPQLSSLKYQHRNETLLMIDSLSETVSKRILSINSVPVFYKL</sequence>
<organism evidence="9">
    <name type="scientific">Pneumocystis jirovecii</name>
    <name type="common">Human pneumocystis pneumonia agent</name>
    <dbReference type="NCBI Taxonomy" id="42068"/>
    <lineage>
        <taxon>Eukaryota</taxon>
        <taxon>Fungi</taxon>
        <taxon>Dikarya</taxon>
        <taxon>Ascomycota</taxon>
        <taxon>Taphrinomycotina</taxon>
        <taxon>Pneumocystomycetes</taxon>
        <taxon>Pneumocystaceae</taxon>
        <taxon>Pneumocystis</taxon>
    </lineage>
</organism>
<dbReference type="GO" id="GO:0030134">
    <property type="term" value="C:COPII-coated ER to Golgi transport vesicle"/>
    <property type="evidence" value="ECO:0007669"/>
    <property type="project" value="TreeGrafter"/>
</dbReference>
<evidence type="ECO:0000256" key="5">
    <source>
        <dbReference type="ARBA" id="ARBA00023136"/>
    </source>
</evidence>
<dbReference type="InterPro" id="IPR013320">
    <property type="entry name" value="ConA-like_dom_sf"/>
</dbReference>
<evidence type="ECO:0000259" key="7">
    <source>
        <dbReference type="PROSITE" id="PS51328"/>
    </source>
</evidence>
<feature type="signal peptide" evidence="6">
    <location>
        <begin position="1"/>
        <end position="15"/>
    </location>
</feature>
<dbReference type="PANTHER" id="PTHR12223">
    <property type="entry name" value="VESICULAR MANNOSE-BINDING LECTIN"/>
    <property type="match status" value="1"/>
</dbReference>